<evidence type="ECO:0000256" key="1">
    <source>
        <dbReference type="ARBA" id="ARBA00022553"/>
    </source>
</evidence>
<keyword evidence="4 6" id="KW-0418">Kinase</keyword>
<dbReference type="RefSeq" id="WP_229838964.1">
    <property type="nucleotide sequence ID" value="NZ_BNAL01000014.1"/>
</dbReference>
<feature type="binding site" evidence="6">
    <location>
        <position position="149"/>
    </location>
    <ligand>
        <name>ATP</name>
        <dbReference type="ChEBI" id="CHEBI:30616"/>
    </ligand>
</feature>
<evidence type="ECO:0000259" key="9">
    <source>
        <dbReference type="Pfam" id="PF02503"/>
    </source>
</evidence>
<dbReference type="NCBIfam" id="NF003918">
    <property type="entry name" value="PRK05443.1-2"/>
    <property type="match status" value="1"/>
</dbReference>
<dbReference type="CDD" id="cd09168">
    <property type="entry name" value="PLDc_PaPPK1_C2_like"/>
    <property type="match status" value="1"/>
</dbReference>
<dbReference type="InterPro" id="IPR036832">
    <property type="entry name" value="PPK_N_dom_sf"/>
</dbReference>
<evidence type="ECO:0000256" key="4">
    <source>
        <dbReference type="ARBA" id="ARBA00022777"/>
    </source>
</evidence>
<gene>
    <name evidence="6 13" type="primary">ppk</name>
    <name evidence="13" type="ORF">GCM10017783_13510</name>
</gene>
<feature type="compositionally biased region" description="Low complexity" evidence="8">
    <location>
        <begin position="1"/>
        <end position="54"/>
    </location>
</feature>
<dbReference type="NCBIfam" id="NF003921">
    <property type="entry name" value="PRK05443.2-2"/>
    <property type="match status" value="1"/>
</dbReference>
<feature type="domain" description="Polyphosphate kinase N-terminal" evidence="10">
    <location>
        <begin position="111"/>
        <end position="215"/>
    </location>
</feature>
<dbReference type="Gene3D" id="3.30.870.10">
    <property type="entry name" value="Endonuclease Chain A"/>
    <property type="match status" value="2"/>
</dbReference>
<organism evidence="13 14">
    <name type="scientific">Deinococcus piscis</name>
    <dbReference type="NCBI Taxonomy" id="394230"/>
    <lineage>
        <taxon>Bacteria</taxon>
        <taxon>Thermotogati</taxon>
        <taxon>Deinococcota</taxon>
        <taxon>Deinococci</taxon>
        <taxon>Deinococcales</taxon>
        <taxon>Deinococcaceae</taxon>
        <taxon>Deinococcus</taxon>
    </lineage>
</organism>
<evidence type="ECO:0000256" key="8">
    <source>
        <dbReference type="SAM" id="MobiDB-lite"/>
    </source>
</evidence>
<feature type="compositionally biased region" description="Low complexity" evidence="8">
    <location>
        <begin position="61"/>
        <end position="91"/>
    </location>
</feature>
<dbReference type="SUPFAM" id="SSF140356">
    <property type="entry name" value="PPK N-terminal domain-like"/>
    <property type="match status" value="1"/>
</dbReference>
<accession>A0ABQ3K4Y2</accession>
<dbReference type="GO" id="GO:0016301">
    <property type="term" value="F:kinase activity"/>
    <property type="evidence" value="ECO:0007669"/>
    <property type="project" value="UniProtKB-KW"/>
</dbReference>
<feature type="binding site" evidence="6">
    <location>
        <position position="657"/>
    </location>
    <ligand>
        <name>ATP</name>
        <dbReference type="ChEBI" id="CHEBI:30616"/>
    </ligand>
</feature>
<evidence type="ECO:0000256" key="5">
    <source>
        <dbReference type="ARBA" id="ARBA00022840"/>
    </source>
</evidence>
<dbReference type="CDD" id="cd09165">
    <property type="entry name" value="PLDc_PaPPK1_C1_like"/>
    <property type="match status" value="1"/>
</dbReference>
<dbReference type="HAMAP" id="MF_00347">
    <property type="entry name" value="Polyphosphate_kinase"/>
    <property type="match status" value="1"/>
</dbReference>
<evidence type="ECO:0000313" key="13">
    <source>
        <dbReference type="EMBL" id="GHG02491.1"/>
    </source>
</evidence>
<dbReference type="Proteomes" id="UP000632154">
    <property type="component" value="Unassembled WGS sequence"/>
</dbReference>
<dbReference type="InterPro" id="IPR003414">
    <property type="entry name" value="PP_kinase"/>
</dbReference>
<comment type="function">
    <text evidence="6 7">Catalyzes the reversible transfer of the terminal phosphate of ATP to form a long-chain polyphosphate (polyP).</text>
</comment>
<dbReference type="Pfam" id="PF13090">
    <property type="entry name" value="PP_kinase_C"/>
    <property type="match status" value="1"/>
</dbReference>
<dbReference type="PIRSF" id="PIRSF015589">
    <property type="entry name" value="PP_kinase"/>
    <property type="match status" value="1"/>
</dbReference>
<keyword evidence="14" id="KW-1185">Reference proteome</keyword>
<dbReference type="PANTHER" id="PTHR30218">
    <property type="entry name" value="POLYPHOSPHATE KINASE"/>
    <property type="match status" value="1"/>
</dbReference>
<evidence type="ECO:0000313" key="14">
    <source>
        <dbReference type="Proteomes" id="UP000632154"/>
    </source>
</evidence>
<feature type="domain" description="Polyphosphate kinase middle" evidence="9">
    <location>
        <begin position="226"/>
        <end position="399"/>
    </location>
</feature>
<evidence type="ECO:0000256" key="7">
    <source>
        <dbReference type="RuleBase" id="RU003800"/>
    </source>
</evidence>
<reference evidence="14" key="1">
    <citation type="journal article" date="2019" name="Int. J. Syst. Evol. Microbiol.">
        <title>The Global Catalogue of Microorganisms (GCM) 10K type strain sequencing project: providing services to taxonomists for standard genome sequencing and annotation.</title>
        <authorList>
            <consortium name="The Broad Institute Genomics Platform"/>
            <consortium name="The Broad Institute Genome Sequencing Center for Infectious Disease"/>
            <person name="Wu L."/>
            <person name="Ma J."/>
        </authorList>
    </citation>
    <scope>NUCLEOTIDE SEQUENCE [LARGE SCALE GENOMIC DNA]</scope>
    <source>
        <strain evidence="14">CGMCC 1.18439</strain>
    </source>
</reference>
<dbReference type="InterPro" id="IPR025200">
    <property type="entry name" value="PPK_C_dom2"/>
</dbReference>
<dbReference type="NCBIfam" id="TIGR03705">
    <property type="entry name" value="poly_P_kin"/>
    <property type="match status" value="1"/>
</dbReference>
<keyword evidence="6" id="KW-0460">Magnesium</keyword>
<comment type="PTM">
    <text evidence="6 7">An intermediate of this reaction is the autophosphorylated ppk in which a phosphate is covalently linked to a histidine residue through a N-P bond.</text>
</comment>
<feature type="domain" description="Polyphosphate kinase C-terminal" evidence="12">
    <location>
        <begin position="425"/>
        <end position="590"/>
    </location>
</feature>
<dbReference type="Pfam" id="PF17941">
    <property type="entry name" value="PP_kinase_C_1"/>
    <property type="match status" value="1"/>
</dbReference>
<dbReference type="Pfam" id="PF13089">
    <property type="entry name" value="PP_kinase_N"/>
    <property type="match status" value="1"/>
</dbReference>
<keyword evidence="5 6" id="KW-0067">ATP-binding</keyword>
<comment type="catalytic activity">
    <reaction evidence="6 7">
        <text>[phosphate](n) + ATP = [phosphate](n+1) + ADP</text>
        <dbReference type="Rhea" id="RHEA:19573"/>
        <dbReference type="Rhea" id="RHEA-COMP:9859"/>
        <dbReference type="Rhea" id="RHEA-COMP:14280"/>
        <dbReference type="ChEBI" id="CHEBI:16838"/>
        <dbReference type="ChEBI" id="CHEBI:30616"/>
        <dbReference type="ChEBI" id="CHEBI:456216"/>
        <dbReference type="EC" id="2.7.4.1"/>
    </reaction>
</comment>
<dbReference type="InterPro" id="IPR036830">
    <property type="entry name" value="PP_kinase_middle_dom_sf"/>
</dbReference>
<keyword evidence="3 6" id="KW-0547">Nucleotide-binding</keyword>
<keyword evidence="1 6" id="KW-0597">Phosphoprotein</keyword>
<dbReference type="InterPro" id="IPR025198">
    <property type="entry name" value="PPK_N_dom"/>
</dbReference>
<dbReference type="InterPro" id="IPR024953">
    <property type="entry name" value="PP_kinase_middle"/>
</dbReference>
<evidence type="ECO:0000256" key="6">
    <source>
        <dbReference type="HAMAP-Rule" id="MF_00347"/>
    </source>
</evidence>
<dbReference type="SUPFAM" id="SSF143724">
    <property type="entry name" value="PHP14-like"/>
    <property type="match status" value="1"/>
</dbReference>
<dbReference type="Gene3D" id="3.30.1840.10">
    <property type="entry name" value="Polyphosphate kinase middle domain"/>
    <property type="match status" value="1"/>
</dbReference>
<name>A0ABQ3K4Y2_9DEIO</name>
<evidence type="ECO:0000256" key="3">
    <source>
        <dbReference type="ARBA" id="ARBA00022741"/>
    </source>
</evidence>
<comment type="similarity">
    <text evidence="6 7">Belongs to the polyphosphate kinase 1 (PPK1) family.</text>
</comment>
<dbReference type="PANTHER" id="PTHR30218:SF0">
    <property type="entry name" value="POLYPHOSPHATE KINASE"/>
    <property type="match status" value="1"/>
</dbReference>
<dbReference type="SUPFAM" id="SSF56024">
    <property type="entry name" value="Phospholipase D/nuclease"/>
    <property type="match status" value="2"/>
</dbReference>
<comment type="cofactor">
    <cofactor evidence="6">
        <name>Mg(2+)</name>
        <dbReference type="ChEBI" id="CHEBI:18420"/>
    </cofactor>
</comment>
<evidence type="ECO:0000259" key="12">
    <source>
        <dbReference type="Pfam" id="PF17941"/>
    </source>
</evidence>
<keyword evidence="6" id="KW-0479">Metal-binding</keyword>
<feature type="binding site" evidence="6">
    <location>
        <position position="562"/>
    </location>
    <ligand>
        <name>ATP</name>
        <dbReference type="ChEBI" id="CHEBI:30616"/>
    </ligand>
</feature>
<dbReference type="EC" id="2.7.4.1" evidence="6 7"/>
<proteinExistence type="inferred from homology"/>
<dbReference type="Gene3D" id="1.20.58.310">
    <property type="entry name" value="Polyphosphate kinase N-terminal domain"/>
    <property type="match status" value="1"/>
</dbReference>
<evidence type="ECO:0000259" key="11">
    <source>
        <dbReference type="Pfam" id="PF13090"/>
    </source>
</evidence>
<dbReference type="NCBIfam" id="NF003917">
    <property type="entry name" value="PRK05443.1-1"/>
    <property type="match status" value="1"/>
</dbReference>
<feature type="domain" description="Polyphosphate kinase C-terminal" evidence="11">
    <location>
        <begin position="596"/>
        <end position="760"/>
    </location>
</feature>
<feature type="region of interest" description="Disordered" evidence="8">
    <location>
        <begin position="1"/>
        <end position="91"/>
    </location>
</feature>
<dbReference type="Pfam" id="PF02503">
    <property type="entry name" value="PP_kinase"/>
    <property type="match status" value="1"/>
</dbReference>
<feature type="binding site" evidence="6">
    <location>
        <position position="685"/>
    </location>
    <ligand>
        <name>ATP</name>
        <dbReference type="ChEBI" id="CHEBI:30616"/>
    </ligand>
</feature>
<feature type="active site" description="Phosphohistidine intermediate" evidence="6">
    <location>
        <position position="529"/>
    </location>
</feature>
<keyword evidence="2 6" id="KW-0808">Transferase</keyword>
<feature type="binding site" evidence="6">
    <location>
        <position position="499"/>
    </location>
    <ligand>
        <name>Mg(2+)</name>
        <dbReference type="ChEBI" id="CHEBI:18420"/>
    </ligand>
</feature>
<dbReference type="EMBL" id="BNAL01000014">
    <property type="protein sequence ID" value="GHG02491.1"/>
    <property type="molecule type" value="Genomic_DNA"/>
</dbReference>
<protein>
    <recommendedName>
        <fullName evidence="6 7">Polyphosphate kinase</fullName>
        <ecNumber evidence="6 7">2.7.4.1</ecNumber>
    </recommendedName>
    <alternativeName>
        <fullName evidence="6">ATP-polyphosphate phosphotransferase</fullName>
    </alternativeName>
    <alternativeName>
        <fullName evidence="6">Polyphosphoric acid kinase</fullName>
    </alternativeName>
</protein>
<comment type="caution">
    <text evidence="13">The sequence shown here is derived from an EMBL/GenBank/DDBJ whole genome shotgun (WGS) entry which is preliminary data.</text>
</comment>
<sequence length="772" mass="86150">MTKPKSSPSKAASRKTPQTPAPSKSSRPKSGPKSGGPKSARSKAASPKSAAKSTASKRSRPQAATAAAQKVASRAKAPAVRSQVAEKPAAEVAAPPLRETFSTVSNPASSFLNRELSWLSFNERVLAEACDERNPLLERLKFTAICGSNLDEFFMVRVAGIHQQIAAGVQTPSLDGLLPREVLKLVRDQTHDMMERVEATTRQILGQLEAGGIKIWRMDELDAEGRQEVRRHYLDQIQPVLTPLVVDPSHPFPYISNLSLNLAVLLEGKKKKSPDFARVKVPVGVLPRVVTIGGRLMLLEDVMAAHMDELFKGRRVQAVYLFRVTRNTDFDFDEDEAEDLLATVEDGLRRRRFGDPVRLEVTQDMPARLLDFLQERMSISPRDVFQLQGPLGTSDLMGLRVERPDLSFEPHQPHLHPYTRREDEDIFGVLRRRDLLLHHPYDSFDHVLNFLEEAAADPDVLAIKQILYRTGDDPRLLGALRSAAETGKQVVAFIELKARFDEQRNISWAKQLERAGAHVVHGMAGLKTHAKVTLVVRREEGGLRRYVHIGTGNYNPKTARLYTDLSLLTSDGELGADATELFNHLTGYAEAEYRHLLVAPRWARVGMVERLEREAEVARQGGDAWFVGKCNQLTDPAMIEALYRASQAGVRIRMVIRGVCCLRPGVPGLSENIEIRSLLGRFLEHSRIYAFGNGGQPEVYFGSADWMSRNLDRRVEVLAPVLVPALREEFLDIMDTELSDERGSWRLREDGVYEKLPGERSAQAEFAAGNLT</sequence>
<evidence type="ECO:0000259" key="10">
    <source>
        <dbReference type="Pfam" id="PF13089"/>
    </source>
</evidence>
<feature type="binding site" evidence="6">
    <location>
        <position position="469"/>
    </location>
    <ligand>
        <name>Mg(2+)</name>
        <dbReference type="ChEBI" id="CHEBI:18420"/>
    </ligand>
</feature>
<evidence type="ECO:0000256" key="2">
    <source>
        <dbReference type="ARBA" id="ARBA00022679"/>
    </source>
</evidence>
<dbReference type="InterPro" id="IPR041108">
    <property type="entry name" value="PP_kinase_C_1"/>
</dbReference>